<dbReference type="EMBL" id="CAJPDT010000035">
    <property type="protein sequence ID" value="CAF9924079.1"/>
    <property type="molecule type" value="Genomic_DNA"/>
</dbReference>
<organism evidence="2 3">
    <name type="scientific">Imshaugia aleurites</name>
    <dbReference type="NCBI Taxonomy" id="172621"/>
    <lineage>
        <taxon>Eukaryota</taxon>
        <taxon>Fungi</taxon>
        <taxon>Dikarya</taxon>
        <taxon>Ascomycota</taxon>
        <taxon>Pezizomycotina</taxon>
        <taxon>Lecanoromycetes</taxon>
        <taxon>OSLEUM clade</taxon>
        <taxon>Lecanoromycetidae</taxon>
        <taxon>Lecanorales</taxon>
        <taxon>Lecanorineae</taxon>
        <taxon>Parmeliaceae</taxon>
        <taxon>Imshaugia</taxon>
    </lineage>
</organism>
<comment type="caution">
    <text evidence="2">The sequence shown here is derived from an EMBL/GenBank/DDBJ whole genome shotgun (WGS) entry which is preliminary data.</text>
</comment>
<gene>
    <name evidence="2" type="ORF">IMSHALPRED_006089</name>
</gene>
<evidence type="ECO:0000313" key="3">
    <source>
        <dbReference type="Proteomes" id="UP000664534"/>
    </source>
</evidence>
<evidence type="ECO:0000256" key="1">
    <source>
        <dbReference type="SAM" id="MobiDB-lite"/>
    </source>
</evidence>
<feature type="compositionally biased region" description="Polar residues" evidence="1">
    <location>
        <begin position="267"/>
        <end position="316"/>
    </location>
</feature>
<dbReference type="Proteomes" id="UP000664534">
    <property type="component" value="Unassembled WGS sequence"/>
</dbReference>
<evidence type="ECO:0000313" key="2">
    <source>
        <dbReference type="EMBL" id="CAF9924079.1"/>
    </source>
</evidence>
<name>A0A8H3FGD1_9LECA</name>
<feature type="compositionally biased region" description="Polar residues" evidence="1">
    <location>
        <begin position="364"/>
        <end position="419"/>
    </location>
</feature>
<feature type="region of interest" description="Disordered" evidence="1">
    <location>
        <begin position="546"/>
        <end position="656"/>
    </location>
</feature>
<protein>
    <submittedName>
        <fullName evidence="2">Uncharacterized protein</fullName>
    </submittedName>
</protein>
<feature type="region of interest" description="Disordered" evidence="1">
    <location>
        <begin position="727"/>
        <end position="747"/>
    </location>
</feature>
<keyword evidence="3" id="KW-1185">Reference proteome</keyword>
<feature type="compositionally biased region" description="Polar residues" evidence="1">
    <location>
        <begin position="246"/>
        <end position="259"/>
    </location>
</feature>
<dbReference type="AlphaFoldDB" id="A0A8H3FGD1"/>
<feature type="region of interest" description="Disordered" evidence="1">
    <location>
        <begin position="212"/>
        <end position="498"/>
    </location>
</feature>
<proteinExistence type="predicted"/>
<feature type="compositionally biased region" description="Polar residues" evidence="1">
    <location>
        <begin position="219"/>
        <end position="228"/>
    </location>
</feature>
<feature type="compositionally biased region" description="Acidic residues" evidence="1">
    <location>
        <begin position="442"/>
        <end position="482"/>
    </location>
</feature>
<feature type="compositionally biased region" description="Basic and acidic residues" evidence="1">
    <location>
        <begin position="432"/>
        <end position="441"/>
    </location>
</feature>
<dbReference type="OrthoDB" id="5348779at2759"/>
<feature type="compositionally biased region" description="Low complexity" evidence="1">
    <location>
        <begin position="727"/>
        <end position="738"/>
    </location>
</feature>
<reference evidence="2" key="1">
    <citation type="submission" date="2021-03" db="EMBL/GenBank/DDBJ databases">
        <authorList>
            <person name="Tagirdzhanova G."/>
        </authorList>
    </citation>
    <scope>NUCLEOTIDE SEQUENCE</scope>
</reference>
<accession>A0A8H3FGD1</accession>
<sequence length="840" mass="93025">MATPPQHLKMRISENNGLPWSQTQEYVNLCRTISRAEDPTAYTHPQGSSPTDVTQFQVGLARLNINSLPDVFYQLWPSKEWWDHTKSVKPLPKRDANGNVMLERTPRNWAPRELLDFPILKNLDTISSEEDAWFLELLMRMDGRLEWVDLLMRMEYPGTTEQDESKVRNRLQQRMARFRERFTMVAWRDTAGDNNGIRDRVLNKLTPAQLAARGGLGSTRGTTPGSRDSQGRVIPVPGRRPRGTANAGSMATQVQQPPTRTAHAGPSNASSRQHSSVAYTGFSDVNSQQNQTRVSHGGSSRTSQHNAQTNTGNGSRQRLLFPGTSSVDLLGGRRTANTNISMAGTPYSPPSTFHAVNDPPRPYSSPTVYPNPSHQTQSKAFHTGPSANQYSQHHTIYIGPSSSQNERPDSPQSDTSFNSLFDDENDGGNGDHGSDEDHGDDHDDDDSEDREDSDNSDDSEQNGDTDDDNKDDEDEKNDENDVEMPFGGGDSRLEELSADERRELEWYIKEDRTITQMCLDGRISLAELDSAMQINADELIAGIKRARGETSDDDDELQEMQNRRTKRTKRGENAGPSGERLSESRGQGASFDRQPTQDAIGNPQPRSRGEYNRHGALANTSRRPNARPIGSAVQRLHNDPLRRPAPKATNGQKDPHKALYLPVMGDEEYTIYFSQTVPQQGDDNVRVDPSTGTLNGHADANHVGRVNTHPQQRTIDAYYRRLMAPHPRTAPASNAPAAAMPPPPRPRAAEPPTVFVADLLNPHSRPQIQQPFIPYNIPGAVLQAANAPPVAQVPTGISAEEPDDGLDVGDIALWGGEWDAFVNDHDSGSLLRGHCPDEYR</sequence>